<feature type="transmembrane region" description="Helical" evidence="5">
    <location>
        <begin position="39"/>
        <end position="62"/>
    </location>
</feature>
<dbReference type="InterPro" id="IPR017938">
    <property type="entry name" value="Riboflavin_synthase-like_b-brl"/>
</dbReference>
<dbReference type="PANTHER" id="PTHR47354">
    <property type="entry name" value="NADH OXIDOREDUCTASE HCR"/>
    <property type="match status" value="1"/>
</dbReference>
<feature type="transmembrane region" description="Helical" evidence="5">
    <location>
        <begin position="155"/>
        <end position="175"/>
    </location>
</feature>
<name>A0A3R9YT33_9HYPH</name>
<gene>
    <name evidence="7" type="ORF">EJC49_10780</name>
</gene>
<dbReference type="PANTHER" id="PTHR47354:SF5">
    <property type="entry name" value="PROTEIN RFBI"/>
    <property type="match status" value="1"/>
</dbReference>
<comment type="subcellular location">
    <subcellularLocation>
        <location evidence="1">Membrane</location>
        <topology evidence="1">Multi-pass membrane protein</topology>
    </subcellularLocation>
</comment>
<proteinExistence type="predicted"/>
<evidence type="ECO:0000256" key="1">
    <source>
        <dbReference type="ARBA" id="ARBA00004141"/>
    </source>
</evidence>
<dbReference type="AlphaFoldDB" id="A0A3R9YT33"/>
<keyword evidence="3 5" id="KW-1133">Transmembrane helix</keyword>
<evidence type="ECO:0000259" key="6">
    <source>
        <dbReference type="PROSITE" id="PS51384"/>
    </source>
</evidence>
<keyword evidence="4 5" id="KW-0472">Membrane</keyword>
<dbReference type="Proteomes" id="UP000278398">
    <property type="component" value="Unassembled WGS sequence"/>
</dbReference>
<feature type="transmembrane region" description="Helical" evidence="5">
    <location>
        <begin position="460"/>
        <end position="480"/>
    </location>
</feature>
<reference evidence="7 8" key="1">
    <citation type="submission" date="2018-12" db="EMBL/GenBank/DDBJ databases">
        <title>Mesorhizobium carbonis sp. nov., isolated from coal mine water.</title>
        <authorList>
            <person name="Xin W."/>
            <person name="Xu Z."/>
            <person name="Xiang F."/>
            <person name="Zhang J."/>
            <person name="Xi L."/>
            <person name="Liu J."/>
        </authorList>
    </citation>
    <scope>NUCLEOTIDE SEQUENCE [LARGE SCALE GENOMIC DNA]</scope>
    <source>
        <strain evidence="7 8">B2.3</strain>
    </source>
</reference>
<evidence type="ECO:0000256" key="4">
    <source>
        <dbReference type="ARBA" id="ARBA00023136"/>
    </source>
</evidence>
<feature type="transmembrane region" description="Helical" evidence="5">
    <location>
        <begin position="124"/>
        <end position="143"/>
    </location>
</feature>
<feature type="transmembrane region" description="Helical" evidence="5">
    <location>
        <begin position="83"/>
        <end position="104"/>
    </location>
</feature>
<keyword evidence="2 5" id="KW-0812">Transmembrane</keyword>
<dbReference type="InterPro" id="IPR013130">
    <property type="entry name" value="Fe3_Rdtase_TM_dom"/>
</dbReference>
<dbReference type="Pfam" id="PF01794">
    <property type="entry name" value="Ferric_reduct"/>
    <property type="match status" value="1"/>
</dbReference>
<dbReference type="InterPro" id="IPR013112">
    <property type="entry name" value="FAD-bd_8"/>
</dbReference>
<feature type="domain" description="FAD-binding FR-type" evidence="6">
    <location>
        <begin position="211"/>
        <end position="312"/>
    </location>
</feature>
<dbReference type="InterPro" id="IPR039261">
    <property type="entry name" value="FNR_nucleotide-bd"/>
</dbReference>
<dbReference type="Gene3D" id="2.40.30.10">
    <property type="entry name" value="Translation factors"/>
    <property type="match status" value="1"/>
</dbReference>
<keyword evidence="8" id="KW-1185">Reference proteome</keyword>
<dbReference type="PROSITE" id="PS51384">
    <property type="entry name" value="FAD_FR"/>
    <property type="match status" value="1"/>
</dbReference>
<dbReference type="OrthoDB" id="9806195at2"/>
<dbReference type="EMBL" id="RWKW01000035">
    <property type="protein sequence ID" value="RST86460.1"/>
    <property type="molecule type" value="Genomic_DNA"/>
</dbReference>
<protein>
    <submittedName>
        <fullName evidence="7">Iron reductase</fullName>
    </submittedName>
</protein>
<organism evidence="7 8">
    <name type="scientific">Aquibium carbonis</name>
    <dbReference type="NCBI Taxonomy" id="2495581"/>
    <lineage>
        <taxon>Bacteria</taxon>
        <taxon>Pseudomonadati</taxon>
        <taxon>Pseudomonadota</taxon>
        <taxon>Alphaproteobacteria</taxon>
        <taxon>Hyphomicrobiales</taxon>
        <taxon>Phyllobacteriaceae</taxon>
        <taxon>Aquibium</taxon>
    </lineage>
</organism>
<evidence type="ECO:0000256" key="5">
    <source>
        <dbReference type="SAM" id="Phobius"/>
    </source>
</evidence>
<dbReference type="Pfam" id="PF08022">
    <property type="entry name" value="FAD_binding_8"/>
    <property type="match status" value="1"/>
</dbReference>
<comment type="caution">
    <text evidence="7">The sequence shown here is derived from an EMBL/GenBank/DDBJ whole genome shotgun (WGS) entry which is preliminary data.</text>
</comment>
<dbReference type="InterPro" id="IPR050415">
    <property type="entry name" value="MRET"/>
</dbReference>
<evidence type="ECO:0000256" key="3">
    <source>
        <dbReference type="ARBA" id="ARBA00022989"/>
    </source>
</evidence>
<feature type="transmembrane region" description="Helical" evidence="5">
    <location>
        <begin position="187"/>
        <end position="210"/>
    </location>
</feature>
<dbReference type="SUPFAM" id="SSF63380">
    <property type="entry name" value="Riboflavin synthase domain-like"/>
    <property type="match status" value="1"/>
</dbReference>
<evidence type="ECO:0000256" key="2">
    <source>
        <dbReference type="ARBA" id="ARBA00022692"/>
    </source>
</evidence>
<dbReference type="GO" id="GO:0016020">
    <property type="term" value="C:membrane"/>
    <property type="evidence" value="ECO:0007669"/>
    <property type="project" value="UniProtKB-SubCell"/>
</dbReference>
<dbReference type="Pfam" id="PF00175">
    <property type="entry name" value="NAD_binding_1"/>
    <property type="match status" value="1"/>
</dbReference>
<sequence length="481" mass="51903">METRRMPRLPGSALALIYLAVCMTPVALAATRIVAPLDAWEAGAAALGLAGLTAMAVQFVTSGRFGIVSGRLGIDKIMAFHKIAARWVLLGLLLHPFLYVLPTWLDDPALGQERFLAYLTSPHYRSGVVAMGALLLLVLSSLLRDRLPWRYETWRASHVVLGTLAMVAGLHHALTTGRFSAAGLVEGFWWLAALGIAVVLGILYGWRWFLLHRRPWRLASVQKVADRMWELDIQPAPHNPAWPYEAGQFVWMTVGSRRFPLFDHPFSIADSPSRAGLSLIIKEAGDFTRTVGSLEAGVAIGIDGPYGDFVLPGDEAQSVVLLAGGVGIAPIMGLLRDMVARRDPRPVRLAYAVGSPANFACLPEIEAAGRVLDLRVLLVSEEAGEGWTGLVGRLDQKRLGELLEGLDAKRTVALMCGPGPMVTAVSDTLLDLGLPMDHVVYERFDYGGGVSSRQDRRRSLQLAGIGAALAAAVGLLALFIG</sequence>
<evidence type="ECO:0000313" key="7">
    <source>
        <dbReference type="EMBL" id="RST86460.1"/>
    </source>
</evidence>
<accession>A0A3R9YT33</accession>
<dbReference type="Gene3D" id="3.40.50.80">
    <property type="entry name" value="Nucleotide-binding domain of ferredoxin-NADP reductase (FNR) module"/>
    <property type="match status" value="1"/>
</dbReference>
<dbReference type="GO" id="GO:0016491">
    <property type="term" value="F:oxidoreductase activity"/>
    <property type="evidence" value="ECO:0007669"/>
    <property type="project" value="InterPro"/>
</dbReference>
<evidence type="ECO:0000313" key="8">
    <source>
        <dbReference type="Proteomes" id="UP000278398"/>
    </source>
</evidence>
<dbReference type="SUPFAM" id="SSF52343">
    <property type="entry name" value="Ferredoxin reductase-like, C-terminal NADP-linked domain"/>
    <property type="match status" value="1"/>
</dbReference>
<dbReference type="PRINTS" id="PR00410">
    <property type="entry name" value="PHEHYDRXLASE"/>
</dbReference>
<dbReference type="InterPro" id="IPR001433">
    <property type="entry name" value="OxRdtase_FAD/NAD-bd"/>
</dbReference>
<dbReference type="InterPro" id="IPR017927">
    <property type="entry name" value="FAD-bd_FR_type"/>
</dbReference>